<evidence type="ECO:0000313" key="1">
    <source>
        <dbReference type="EMBL" id="CAF4296027.1"/>
    </source>
</evidence>
<dbReference type="AlphaFoldDB" id="A0A820HN11"/>
<evidence type="ECO:0000313" key="2">
    <source>
        <dbReference type="Proteomes" id="UP000663881"/>
    </source>
</evidence>
<name>A0A820HN11_9BILA</name>
<gene>
    <name evidence="1" type="ORF">OKA104_LOCUS45960</name>
</gene>
<feature type="non-terminal residue" evidence="1">
    <location>
        <position position="16"/>
    </location>
</feature>
<sequence length="16" mass="1985">MTARPNETLEEYVERF</sequence>
<dbReference type="Proteomes" id="UP000663881">
    <property type="component" value="Unassembled WGS sequence"/>
</dbReference>
<organism evidence="1 2">
    <name type="scientific">Adineta steineri</name>
    <dbReference type="NCBI Taxonomy" id="433720"/>
    <lineage>
        <taxon>Eukaryota</taxon>
        <taxon>Metazoa</taxon>
        <taxon>Spiralia</taxon>
        <taxon>Gnathifera</taxon>
        <taxon>Rotifera</taxon>
        <taxon>Eurotatoria</taxon>
        <taxon>Bdelloidea</taxon>
        <taxon>Adinetida</taxon>
        <taxon>Adinetidae</taxon>
        <taxon>Adineta</taxon>
    </lineage>
</organism>
<protein>
    <submittedName>
        <fullName evidence="1">Uncharacterized protein</fullName>
    </submittedName>
</protein>
<dbReference type="EMBL" id="CAJOAY010016013">
    <property type="protein sequence ID" value="CAF4296027.1"/>
    <property type="molecule type" value="Genomic_DNA"/>
</dbReference>
<comment type="caution">
    <text evidence="1">The sequence shown here is derived from an EMBL/GenBank/DDBJ whole genome shotgun (WGS) entry which is preliminary data.</text>
</comment>
<proteinExistence type="predicted"/>
<reference evidence="1" key="1">
    <citation type="submission" date="2021-02" db="EMBL/GenBank/DDBJ databases">
        <authorList>
            <person name="Nowell W R."/>
        </authorList>
    </citation>
    <scope>NUCLEOTIDE SEQUENCE</scope>
</reference>
<accession>A0A820HN11</accession>